<dbReference type="PANTHER" id="PTHR10492">
    <property type="match status" value="1"/>
</dbReference>
<organism evidence="1">
    <name type="scientific">Tanacetum cinerariifolium</name>
    <name type="common">Dalmatian daisy</name>
    <name type="synonym">Chrysanthemum cinerariifolium</name>
    <dbReference type="NCBI Taxonomy" id="118510"/>
    <lineage>
        <taxon>Eukaryota</taxon>
        <taxon>Viridiplantae</taxon>
        <taxon>Streptophyta</taxon>
        <taxon>Embryophyta</taxon>
        <taxon>Tracheophyta</taxon>
        <taxon>Spermatophyta</taxon>
        <taxon>Magnoliopsida</taxon>
        <taxon>eudicotyledons</taxon>
        <taxon>Gunneridae</taxon>
        <taxon>Pentapetalae</taxon>
        <taxon>asterids</taxon>
        <taxon>campanulids</taxon>
        <taxon>Asterales</taxon>
        <taxon>Asteraceae</taxon>
        <taxon>Asteroideae</taxon>
        <taxon>Anthemideae</taxon>
        <taxon>Anthemidinae</taxon>
        <taxon>Tanacetum</taxon>
    </lineage>
</organism>
<proteinExistence type="predicted"/>
<name>A0A6L2LXR2_TANCI</name>
<gene>
    <name evidence="1" type="ORF">Tci_036903</name>
</gene>
<evidence type="ECO:0000313" key="1">
    <source>
        <dbReference type="EMBL" id="GEU64925.1"/>
    </source>
</evidence>
<evidence type="ECO:0008006" key="2">
    <source>
        <dbReference type="Google" id="ProtNLM"/>
    </source>
</evidence>
<protein>
    <recommendedName>
        <fullName evidence="2">Helitron helicase-like domain-containing protein</fullName>
    </recommendedName>
</protein>
<sequence>MRQQNDDPDFYILVSDFMMHGPFGEDDQNQVCMVDGKCTKHFPKKFTQRSSVDSKGYPICKRRDDGRHVEKSGHQLHNGYVIPYNFTLLKCYQCHINIEWCNQTISIKYLFKYINKGPERVSAHLYKPVTMIDGQQVQKHVDEMKAYYDFRYLSMCEAAWSIFGFEVHYRTPSVELLSFHFPGKQQVVYDENSDLETIIHKP</sequence>
<reference evidence="1" key="1">
    <citation type="journal article" date="2019" name="Sci. Rep.">
        <title>Draft genome of Tanacetum cinerariifolium, the natural source of mosquito coil.</title>
        <authorList>
            <person name="Yamashiro T."/>
            <person name="Shiraishi A."/>
            <person name="Satake H."/>
            <person name="Nakayama K."/>
        </authorList>
    </citation>
    <scope>NUCLEOTIDE SEQUENCE</scope>
</reference>
<dbReference type="PANTHER" id="PTHR10492:SF101">
    <property type="entry name" value="ATP-DEPENDENT DNA HELICASE"/>
    <property type="match status" value="1"/>
</dbReference>
<accession>A0A6L2LXR2</accession>
<dbReference type="AlphaFoldDB" id="A0A6L2LXR2"/>
<comment type="caution">
    <text evidence="1">The sequence shown here is derived from an EMBL/GenBank/DDBJ whole genome shotgun (WGS) entry which is preliminary data.</text>
</comment>
<dbReference type="EMBL" id="BKCJ010005103">
    <property type="protein sequence ID" value="GEU64925.1"/>
    <property type="molecule type" value="Genomic_DNA"/>
</dbReference>